<dbReference type="EMBL" id="CP002069">
    <property type="protein sequence ID" value="ADI73293.1"/>
    <property type="molecule type" value="Genomic_DNA"/>
</dbReference>
<feature type="transmembrane region" description="Helical" evidence="7">
    <location>
        <begin position="12"/>
        <end position="31"/>
    </location>
</feature>
<dbReference type="InterPro" id="IPR036097">
    <property type="entry name" value="HisK_dim/P_sf"/>
</dbReference>
<dbReference type="InterPro" id="IPR004358">
    <property type="entry name" value="Sig_transdc_His_kin-like_C"/>
</dbReference>
<dbReference type="KEGG" id="mev:Metev_0371"/>
<dbReference type="RefSeq" id="WP_013193861.1">
    <property type="nucleotide sequence ID" value="NC_014253.1"/>
</dbReference>
<keyword evidence="4" id="KW-0808">Transferase</keyword>
<reference evidence="9 10" key="1">
    <citation type="submission" date="2010-06" db="EMBL/GenBank/DDBJ databases">
        <title>Complete sequence chromosome of Methanohalobium evestigatum Z-7303.</title>
        <authorList>
            <consortium name="US DOE Joint Genome Institute"/>
            <person name="Lucas S."/>
            <person name="Copeland A."/>
            <person name="Lapidus A."/>
            <person name="Cheng J.-F."/>
            <person name="Bruce D."/>
            <person name="Goodwin L."/>
            <person name="Pitluck S."/>
            <person name="Saunders E."/>
            <person name="Detter J.C."/>
            <person name="Han C."/>
            <person name="Tapia R."/>
            <person name="Land M."/>
            <person name="Hauser L."/>
            <person name="Kyrpides N."/>
            <person name="Mikhailova N."/>
            <person name="Sieprawska-Lupa M."/>
            <person name="Whitman W.B."/>
            <person name="Anderson I."/>
            <person name="Woyke T."/>
        </authorList>
    </citation>
    <scope>NUCLEOTIDE SEQUENCE [LARGE SCALE GENOMIC DNA]</scope>
    <source>
        <strain evidence="10">ATCC BAA-1072 / DSM 3721 / NBRC 107634 / OCM 161 / Z-7303</strain>
    </source>
</reference>
<dbReference type="InterPro" id="IPR050736">
    <property type="entry name" value="Sensor_HK_Regulatory"/>
</dbReference>
<dbReference type="CDD" id="cd00082">
    <property type="entry name" value="HisKA"/>
    <property type="match status" value="1"/>
</dbReference>
<dbReference type="InterPro" id="IPR005467">
    <property type="entry name" value="His_kinase_dom"/>
</dbReference>
<dbReference type="InterPro" id="IPR036890">
    <property type="entry name" value="HATPase_C_sf"/>
</dbReference>
<dbReference type="Gene3D" id="3.30.565.10">
    <property type="entry name" value="Histidine kinase-like ATPase, C-terminal domain"/>
    <property type="match status" value="1"/>
</dbReference>
<evidence type="ECO:0000256" key="2">
    <source>
        <dbReference type="ARBA" id="ARBA00012438"/>
    </source>
</evidence>
<comment type="catalytic activity">
    <reaction evidence="1">
        <text>ATP + protein L-histidine = ADP + protein N-phospho-L-histidine.</text>
        <dbReference type="EC" id="2.7.13.3"/>
    </reaction>
</comment>
<sequence>MNPLAYKFKKYVIVFILTVLIVSSIAFYVPIEQTVVQNKKDDIEHDIRLNFNDMEYTIGSYEGKVIALTNRLMLRKKLLSYHQGNLSLKELRDCTQPKYSLYGSLAYDDILASKRTTFNNTRVAHYGNLTFFNRYYETDKKFDVINEDDQTILYIKKPIMSNDSLLGYEVCLFNTTDFFEKYECNHKTNCIDYNIVKTEKLEEYNNSKDKKIYASKLEGREYYLVASYDEDLLDEGLGTINIYMFSFILILIVTLLPLSYFTLFRESKEIIDQYEKSNEFKDTFTDIIRHDLLNPASIISGYAKLLINKESDTSKIQMLKKIQSSNDKIIELLENASEFAKLENTENIEFENRDIVEIIRKIVDDFQFQLINKNLKTEVLAENEHLCRINPMIEQAIANLLSNAIKYSPENSTIKIYLTDKGNFWRINVADFGEGVPDEDKPHLFDRFSRKDKKGIKGTGFGLAIVKMVVDLHGGYVGVDDNPEGKGSVFWFTLVKSTE</sequence>
<dbReference type="GO" id="GO:0000155">
    <property type="term" value="F:phosphorelay sensor kinase activity"/>
    <property type="evidence" value="ECO:0007669"/>
    <property type="project" value="InterPro"/>
</dbReference>
<dbReference type="AlphaFoldDB" id="D7E6S1"/>
<dbReference type="PANTHER" id="PTHR43711:SF1">
    <property type="entry name" value="HISTIDINE KINASE 1"/>
    <property type="match status" value="1"/>
</dbReference>
<evidence type="ECO:0000256" key="5">
    <source>
        <dbReference type="ARBA" id="ARBA00022777"/>
    </source>
</evidence>
<evidence type="ECO:0000256" key="7">
    <source>
        <dbReference type="SAM" id="Phobius"/>
    </source>
</evidence>
<dbReference type="PRINTS" id="PR00344">
    <property type="entry name" value="BCTRLSENSOR"/>
</dbReference>
<dbReference type="SUPFAM" id="SSF55874">
    <property type="entry name" value="ATPase domain of HSP90 chaperone/DNA topoisomerase II/histidine kinase"/>
    <property type="match status" value="1"/>
</dbReference>
<dbReference type="HOGENOM" id="CLU_545884_0_0_2"/>
<evidence type="ECO:0000259" key="8">
    <source>
        <dbReference type="PROSITE" id="PS50109"/>
    </source>
</evidence>
<dbReference type="GeneID" id="9345988"/>
<protein>
    <recommendedName>
        <fullName evidence="2">histidine kinase</fullName>
        <ecNumber evidence="2">2.7.13.3</ecNumber>
    </recommendedName>
</protein>
<dbReference type="InterPro" id="IPR003594">
    <property type="entry name" value="HATPase_dom"/>
</dbReference>
<evidence type="ECO:0000256" key="1">
    <source>
        <dbReference type="ARBA" id="ARBA00000085"/>
    </source>
</evidence>
<keyword evidence="10" id="KW-1185">Reference proteome</keyword>
<dbReference type="SMART" id="SM00388">
    <property type="entry name" value="HisKA"/>
    <property type="match status" value="1"/>
</dbReference>
<gene>
    <name evidence="9" type="ordered locus">Metev_0371</name>
</gene>
<dbReference type="Proteomes" id="UP000000391">
    <property type="component" value="Chromosome"/>
</dbReference>
<name>D7E6S1_METEZ</name>
<evidence type="ECO:0000256" key="3">
    <source>
        <dbReference type="ARBA" id="ARBA00022553"/>
    </source>
</evidence>
<evidence type="ECO:0000313" key="10">
    <source>
        <dbReference type="Proteomes" id="UP000000391"/>
    </source>
</evidence>
<dbReference type="SMART" id="SM00387">
    <property type="entry name" value="HATPase_c"/>
    <property type="match status" value="1"/>
</dbReference>
<keyword evidence="6" id="KW-0902">Two-component regulatory system</keyword>
<keyword evidence="7" id="KW-0812">Transmembrane</keyword>
<dbReference type="Pfam" id="PF02518">
    <property type="entry name" value="HATPase_c"/>
    <property type="match status" value="1"/>
</dbReference>
<dbReference type="InterPro" id="IPR003661">
    <property type="entry name" value="HisK_dim/P_dom"/>
</dbReference>
<dbReference type="OrthoDB" id="8127at2157"/>
<dbReference type="PANTHER" id="PTHR43711">
    <property type="entry name" value="TWO-COMPONENT HISTIDINE KINASE"/>
    <property type="match status" value="1"/>
</dbReference>
<dbReference type="STRING" id="644295.Metev_0371"/>
<keyword evidence="3" id="KW-0597">Phosphoprotein</keyword>
<keyword evidence="7" id="KW-0472">Membrane</keyword>
<keyword evidence="5 9" id="KW-0418">Kinase</keyword>
<keyword evidence="7" id="KW-1133">Transmembrane helix</keyword>
<organism evidence="9 10">
    <name type="scientific">Methanohalobium evestigatum (strain ATCC BAA-1072 / DSM 3721 / NBRC 107634 / OCM 161 / Z-7303)</name>
    <dbReference type="NCBI Taxonomy" id="644295"/>
    <lineage>
        <taxon>Archaea</taxon>
        <taxon>Methanobacteriati</taxon>
        <taxon>Methanobacteriota</taxon>
        <taxon>Stenosarchaea group</taxon>
        <taxon>Methanomicrobia</taxon>
        <taxon>Methanosarcinales</taxon>
        <taxon>Methanosarcinaceae</taxon>
        <taxon>Methanohalobium</taxon>
    </lineage>
</organism>
<proteinExistence type="predicted"/>
<dbReference type="FunFam" id="3.30.565.10:FF:000006">
    <property type="entry name" value="Sensor histidine kinase WalK"/>
    <property type="match status" value="1"/>
</dbReference>
<dbReference type="Pfam" id="PF00512">
    <property type="entry name" value="HisKA"/>
    <property type="match status" value="1"/>
</dbReference>
<dbReference type="Gene3D" id="1.10.287.130">
    <property type="match status" value="1"/>
</dbReference>
<evidence type="ECO:0000256" key="6">
    <source>
        <dbReference type="ARBA" id="ARBA00023012"/>
    </source>
</evidence>
<dbReference type="SUPFAM" id="SSF47384">
    <property type="entry name" value="Homodimeric domain of signal transducing histidine kinase"/>
    <property type="match status" value="1"/>
</dbReference>
<feature type="domain" description="Histidine kinase" evidence="8">
    <location>
        <begin position="287"/>
        <end position="498"/>
    </location>
</feature>
<evidence type="ECO:0000313" key="9">
    <source>
        <dbReference type="EMBL" id="ADI73293.1"/>
    </source>
</evidence>
<feature type="transmembrane region" description="Helical" evidence="7">
    <location>
        <begin position="242"/>
        <end position="263"/>
    </location>
</feature>
<dbReference type="PROSITE" id="PS50109">
    <property type="entry name" value="HIS_KIN"/>
    <property type="match status" value="1"/>
</dbReference>
<evidence type="ECO:0000256" key="4">
    <source>
        <dbReference type="ARBA" id="ARBA00022679"/>
    </source>
</evidence>
<accession>D7E6S1</accession>
<dbReference type="EC" id="2.7.13.3" evidence="2"/>